<keyword evidence="2" id="KW-0963">Cytoplasm</keyword>
<evidence type="ECO:0000256" key="1">
    <source>
        <dbReference type="ARBA" id="ARBA00004496"/>
    </source>
</evidence>
<keyword evidence="3 5" id="KW-0489">Methyltransferase</keyword>
<proteinExistence type="predicted"/>
<dbReference type="AlphaFoldDB" id="A0A225X424"/>
<dbReference type="GO" id="GO:0032259">
    <property type="term" value="P:methylation"/>
    <property type="evidence" value="ECO:0007669"/>
    <property type="project" value="UniProtKB-KW"/>
</dbReference>
<accession>A0A225X424</accession>
<name>A0A225X424_9STRA</name>
<evidence type="ECO:0000256" key="4">
    <source>
        <dbReference type="ARBA" id="ARBA00022679"/>
    </source>
</evidence>
<comment type="subcellular location">
    <subcellularLocation>
        <location evidence="1">Cytoplasm</location>
    </subcellularLocation>
</comment>
<dbReference type="EMBL" id="NBNE01000013">
    <property type="protein sequence ID" value="OWZ24432.1"/>
    <property type="molecule type" value="Genomic_DNA"/>
</dbReference>
<evidence type="ECO:0000256" key="2">
    <source>
        <dbReference type="ARBA" id="ARBA00022490"/>
    </source>
</evidence>
<comment type="caution">
    <text evidence="5">The sequence shown here is derived from an EMBL/GenBank/DDBJ whole genome shotgun (WGS) entry which is preliminary data.</text>
</comment>
<evidence type="ECO:0000313" key="5">
    <source>
        <dbReference type="EMBL" id="OWZ24432.1"/>
    </source>
</evidence>
<dbReference type="GO" id="GO:0005737">
    <property type="term" value="C:cytoplasm"/>
    <property type="evidence" value="ECO:0007669"/>
    <property type="project" value="UniProtKB-SubCell"/>
</dbReference>
<sequence>MEPATKKVASNWYDEKVGRALAQEAIDHSSIELKIAFMSTLAAYRDFLNIQRETKNESMGDNVYIFEYEKYGDGFCFYNYNAPTDQPENFHHFFDYGLMEPRCRAAWSIFVRAWISHT</sequence>
<dbReference type="PANTHER" id="PTHR13200:SF0">
    <property type="entry name" value="EEF1A LYSINE METHYLTRANSFERASE 1"/>
    <property type="match status" value="1"/>
</dbReference>
<dbReference type="Proteomes" id="UP000198211">
    <property type="component" value="Unassembled WGS sequence"/>
</dbReference>
<keyword evidence="6" id="KW-1185">Reference proteome</keyword>
<protein>
    <submittedName>
        <fullName evidence="5">N(6)-adenine-specific DNA methyltransferase 2</fullName>
    </submittedName>
</protein>
<gene>
    <name evidence="5" type="ORF">PHMEG_000502</name>
</gene>
<dbReference type="Pfam" id="PF10237">
    <property type="entry name" value="N6-adenineMlase"/>
    <property type="match status" value="1"/>
</dbReference>
<dbReference type="STRING" id="4795.A0A225X424"/>
<organism evidence="5 6">
    <name type="scientific">Phytophthora megakarya</name>
    <dbReference type="NCBI Taxonomy" id="4795"/>
    <lineage>
        <taxon>Eukaryota</taxon>
        <taxon>Sar</taxon>
        <taxon>Stramenopiles</taxon>
        <taxon>Oomycota</taxon>
        <taxon>Peronosporomycetes</taxon>
        <taxon>Peronosporales</taxon>
        <taxon>Peronosporaceae</taxon>
        <taxon>Phytophthora</taxon>
    </lineage>
</organism>
<dbReference type="OrthoDB" id="206354at2759"/>
<evidence type="ECO:0000313" key="6">
    <source>
        <dbReference type="Proteomes" id="UP000198211"/>
    </source>
</evidence>
<dbReference type="GO" id="GO:0016279">
    <property type="term" value="F:protein-lysine N-methyltransferase activity"/>
    <property type="evidence" value="ECO:0007669"/>
    <property type="project" value="InterPro"/>
</dbReference>
<dbReference type="InterPro" id="IPR019369">
    <property type="entry name" value="Efm5/EEF1AKMT1"/>
</dbReference>
<evidence type="ECO:0000256" key="3">
    <source>
        <dbReference type="ARBA" id="ARBA00022603"/>
    </source>
</evidence>
<reference evidence="6" key="1">
    <citation type="submission" date="2017-03" db="EMBL/GenBank/DDBJ databases">
        <title>Phytopthora megakarya and P. palmivora, two closely related causual agents of cacao black pod achieved similar genome size and gene model numbers by different mechanisms.</title>
        <authorList>
            <person name="Ali S."/>
            <person name="Shao J."/>
            <person name="Larry D.J."/>
            <person name="Kronmiller B."/>
            <person name="Shen D."/>
            <person name="Strem M.D."/>
            <person name="Melnick R.L."/>
            <person name="Guiltinan M.J."/>
            <person name="Tyler B.M."/>
            <person name="Meinhardt L.W."/>
            <person name="Bailey B.A."/>
        </authorList>
    </citation>
    <scope>NUCLEOTIDE SEQUENCE [LARGE SCALE GENOMIC DNA]</scope>
    <source>
        <strain evidence="6">zdho120</strain>
    </source>
</reference>
<dbReference type="InterPro" id="IPR041370">
    <property type="entry name" value="Mlase_EEF1AKMT1/ZCCHC4"/>
</dbReference>
<dbReference type="PANTHER" id="PTHR13200">
    <property type="entry name" value="EEF1A LYSINE METHYLTRANSFERASE 1"/>
    <property type="match status" value="1"/>
</dbReference>
<keyword evidence="4 5" id="KW-0808">Transferase</keyword>